<evidence type="ECO:0000313" key="2">
    <source>
        <dbReference type="EMBL" id="AWT52112.1"/>
    </source>
</evidence>
<reference evidence="2 3" key="1">
    <citation type="journal article" date="2013" name="Genome Announc.">
        <title>Draft genome sequence of MKD8, a conjugal recipient Mycobacterium smegmatis strain.</title>
        <authorList>
            <person name="Gray T.A."/>
            <person name="Palumbo M.J."/>
            <person name="Derbyshire K.M."/>
        </authorList>
    </citation>
    <scope>NUCLEOTIDE SEQUENCE [LARGE SCALE GENOMIC DNA]</scope>
    <source>
        <strain evidence="2 3">MKD8</strain>
    </source>
</reference>
<keyword evidence="1" id="KW-0175">Coiled coil</keyword>
<reference evidence="3" key="2">
    <citation type="submission" date="2018-03" db="EMBL/GenBank/DDBJ databases">
        <authorList>
            <person name="Derbyshire K."/>
            <person name="Gray T.A."/>
            <person name="Champion M."/>
        </authorList>
    </citation>
    <scope>NUCLEOTIDE SEQUENCE [LARGE SCALE GENOMIC DNA]</scope>
    <source>
        <strain evidence="3">MKD8</strain>
    </source>
</reference>
<name>A0A2U9PK40_MYCSE</name>
<sequence>MSPTAPSLMTLTNRLMKAHHRIRELEASEAELREKTKVLSAVIAKLTTEVQSRSDAEPVMEEA</sequence>
<evidence type="ECO:0000256" key="1">
    <source>
        <dbReference type="SAM" id="Coils"/>
    </source>
</evidence>
<proteinExistence type="predicted"/>
<feature type="coiled-coil region" evidence="1">
    <location>
        <begin position="8"/>
        <end position="35"/>
    </location>
</feature>
<dbReference type="EMBL" id="CP027541">
    <property type="protein sequence ID" value="AWT52112.1"/>
    <property type="molecule type" value="Genomic_DNA"/>
</dbReference>
<dbReference type="RefSeq" id="WP_003892492.1">
    <property type="nucleotide sequence ID" value="NZ_CP027541.1"/>
</dbReference>
<dbReference type="GeneID" id="93455974"/>
<accession>A0A2U9PK40</accession>
<protein>
    <submittedName>
        <fullName evidence="2">Uncharacterized protein</fullName>
    </submittedName>
</protein>
<organism evidence="2 3">
    <name type="scientific">Mycolicibacterium smegmatis (strain MKD8)</name>
    <name type="common">Mycobacterium smegmatis</name>
    <dbReference type="NCBI Taxonomy" id="1214915"/>
    <lineage>
        <taxon>Bacteria</taxon>
        <taxon>Bacillati</taxon>
        <taxon>Actinomycetota</taxon>
        <taxon>Actinomycetes</taxon>
        <taxon>Mycobacteriales</taxon>
        <taxon>Mycobacteriaceae</taxon>
        <taxon>Mycolicibacterium</taxon>
    </lineage>
</organism>
<dbReference type="Proteomes" id="UP000011200">
    <property type="component" value="Chromosome"/>
</dbReference>
<evidence type="ECO:0000313" key="3">
    <source>
        <dbReference type="Proteomes" id="UP000011200"/>
    </source>
</evidence>
<dbReference type="AlphaFoldDB" id="A0A2U9PK40"/>
<gene>
    <name evidence="2" type="ORF">D806_011230</name>
</gene>